<dbReference type="EMBL" id="NRRL01000023">
    <property type="protein sequence ID" value="MBK1668440.1"/>
    <property type="molecule type" value="Genomic_DNA"/>
</dbReference>
<evidence type="ECO:0000256" key="4">
    <source>
        <dbReference type="ARBA" id="ARBA00022692"/>
    </source>
</evidence>
<keyword evidence="6 8" id="KW-1133">Transmembrane helix</keyword>
<dbReference type="NCBIfam" id="TIGR03426">
    <property type="entry name" value="shape_MreD"/>
    <property type="match status" value="1"/>
</dbReference>
<gene>
    <name evidence="9" type="primary">mreD</name>
    <name evidence="9" type="ORF">CKO28_10380</name>
</gene>
<evidence type="ECO:0000256" key="3">
    <source>
        <dbReference type="ARBA" id="ARBA00022475"/>
    </source>
</evidence>
<feature type="transmembrane region" description="Helical" evidence="8">
    <location>
        <begin position="22"/>
        <end position="41"/>
    </location>
</feature>
<dbReference type="InterPro" id="IPR007227">
    <property type="entry name" value="Cell_shape_determining_MreD"/>
</dbReference>
<sequence>MVTQHGWSSRVKTSFWQRIDLIARQVTPVLLTLLLVTLTLVPYQIPDFAPIVPWLALISVYYWSVHRPDLMPAAAAFLVGLYHDLASGTALGVGVLILLLVHALIAAQRRFFISRSFFVVWAGFAIIALGASVLLWLLNAVLAGALIGPRPAVFQFMTTVAAYPPLAWLFAQVQRAILR</sequence>
<reference evidence="9 10" key="1">
    <citation type="journal article" date="2020" name="Microorganisms">
        <title>Osmotic Adaptation and Compatible Solute Biosynthesis of Phototrophic Bacteria as Revealed from Genome Analyses.</title>
        <authorList>
            <person name="Imhoff J.F."/>
            <person name="Rahn T."/>
            <person name="Kunzel S."/>
            <person name="Keller A."/>
            <person name="Neulinger S.C."/>
        </authorList>
    </citation>
    <scope>NUCLEOTIDE SEQUENCE [LARGE SCALE GENOMIC DNA]</scope>
    <source>
        <strain evidence="9 10">DSM 9895</strain>
    </source>
</reference>
<evidence type="ECO:0000256" key="6">
    <source>
        <dbReference type="ARBA" id="ARBA00022989"/>
    </source>
</evidence>
<keyword evidence="10" id="KW-1185">Reference proteome</keyword>
<dbReference type="Pfam" id="PF04093">
    <property type="entry name" value="MreD"/>
    <property type="match status" value="1"/>
</dbReference>
<keyword evidence="4 8" id="KW-0812">Transmembrane</keyword>
<evidence type="ECO:0000313" key="10">
    <source>
        <dbReference type="Proteomes" id="UP001296873"/>
    </source>
</evidence>
<accession>A0ABS1DDI7</accession>
<keyword evidence="3" id="KW-1003">Cell membrane</keyword>
<feature type="transmembrane region" description="Helical" evidence="8">
    <location>
        <begin position="118"/>
        <end position="147"/>
    </location>
</feature>
<dbReference type="Proteomes" id="UP001296873">
    <property type="component" value="Unassembled WGS sequence"/>
</dbReference>
<evidence type="ECO:0000256" key="7">
    <source>
        <dbReference type="ARBA" id="ARBA00023136"/>
    </source>
</evidence>
<evidence type="ECO:0000256" key="5">
    <source>
        <dbReference type="ARBA" id="ARBA00022960"/>
    </source>
</evidence>
<evidence type="ECO:0000313" key="9">
    <source>
        <dbReference type="EMBL" id="MBK1668440.1"/>
    </source>
</evidence>
<keyword evidence="7 8" id="KW-0472">Membrane</keyword>
<protein>
    <submittedName>
        <fullName evidence="9">Rod shape-determining protein MreD</fullName>
    </submittedName>
</protein>
<organism evidence="9 10">
    <name type="scientific">Rhodovibrio sodomensis</name>
    <dbReference type="NCBI Taxonomy" id="1088"/>
    <lineage>
        <taxon>Bacteria</taxon>
        <taxon>Pseudomonadati</taxon>
        <taxon>Pseudomonadota</taxon>
        <taxon>Alphaproteobacteria</taxon>
        <taxon>Rhodospirillales</taxon>
        <taxon>Rhodovibrionaceae</taxon>
        <taxon>Rhodovibrio</taxon>
    </lineage>
</organism>
<comment type="similarity">
    <text evidence="2">Belongs to the MreD family.</text>
</comment>
<evidence type="ECO:0000256" key="1">
    <source>
        <dbReference type="ARBA" id="ARBA00004651"/>
    </source>
</evidence>
<proteinExistence type="inferred from homology"/>
<comment type="subcellular location">
    <subcellularLocation>
        <location evidence="1">Cell membrane</location>
        <topology evidence="1">Multi-pass membrane protein</topology>
    </subcellularLocation>
</comment>
<evidence type="ECO:0000256" key="2">
    <source>
        <dbReference type="ARBA" id="ARBA00007776"/>
    </source>
</evidence>
<comment type="caution">
    <text evidence="9">The sequence shown here is derived from an EMBL/GenBank/DDBJ whole genome shotgun (WGS) entry which is preliminary data.</text>
</comment>
<keyword evidence="5" id="KW-0133">Cell shape</keyword>
<feature type="transmembrane region" description="Helical" evidence="8">
    <location>
        <begin position="85"/>
        <end position="106"/>
    </location>
</feature>
<name>A0ABS1DDI7_9PROT</name>
<feature type="transmembrane region" description="Helical" evidence="8">
    <location>
        <begin position="153"/>
        <end position="171"/>
    </location>
</feature>
<evidence type="ECO:0000256" key="8">
    <source>
        <dbReference type="SAM" id="Phobius"/>
    </source>
</evidence>